<accession>A0A2T1E5Z7</accession>
<proteinExistence type="predicted"/>
<comment type="caution">
    <text evidence="3">The sequence shown here is derived from an EMBL/GenBank/DDBJ whole genome shotgun (WGS) entry which is preliminary data.</text>
</comment>
<dbReference type="PANTHER" id="PTHR41533">
    <property type="entry name" value="L,D-TRANSPEPTIDASE HI_1667-RELATED"/>
    <property type="match status" value="1"/>
</dbReference>
<protein>
    <submittedName>
        <fullName evidence="3">Peptidoglycan-binding protein</fullName>
    </submittedName>
</protein>
<dbReference type="PANTHER" id="PTHR41533:SF1">
    <property type="entry name" value="L,D-TRANSPEPTIDASE YCBB-RELATED"/>
    <property type="match status" value="1"/>
</dbReference>
<evidence type="ECO:0000259" key="2">
    <source>
        <dbReference type="Pfam" id="PF01471"/>
    </source>
</evidence>
<organism evidence="3 4">
    <name type="scientific">Stenomitos frigidus ULC18</name>
    <dbReference type="NCBI Taxonomy" id="2107698"/>
    <lineage>
        <taxon>Bacteria</taxon>
        <taxon>Bacillati</taxon>
        <taxon>Cyanobacteriota</taxon>
        <taxon>Cyanophyceae</taxon>
        <taxon>Leptolyngbyales</taxon>
        <taxon>Leptolyngbyaceae</taxon>
        <taxon>Stenomitos</taxon>
    </lineage>
</organism>
<dbReference type="SUPFAM" id="SSF47090">
    <property type="entry name" value="PGBD-like"/>
    <property type="match status" value="2"/>
</dbReference>
<dbReference type="InterPro" id="IPR052905">
    <property type="entry name" value="LD-transpeptidase_YkuD-like"/>
</dbReference>
<dbReference type="EMBL" id="PVWK01000083">
    <property type="protein sequence ID" value="PSB28115.1"/>
    <property type="molecule type" value="Genomic_DNA"/>
</dbReference>
<keyword evidence="4" id="KW-1185">Reference proteome</keyword>
<evidence type="ECO:0000256" key="1">
    <source>
        <dbReference type="SAM" id="MobiDB-lite"/>
    </source>
</evidence>
<evidence type="ECO:0000313" key="3">
    <source>
        <dbReference type="EMBL" id="PSB28115.1"/>
    </source>
</evidence>
<feature type="domain" description="Peptidoglycan binding-like" evidence="2">
    <location>
        <begin position="75"/>
        <end position="131"/>
    </location>
</feature>
<sequence length="289" mass="29146">MGNTRATSSKLQTLTFGLLRRTALSLLAVSLGYTALVHVTTASAFSQVTGAATTDTTGTAPTSDLIRPTLKPGSRGAEVTELQAALKLLGYYGGTVDGFYGQSTVSAVSQFQQAAGLGADGITGPATWNRLFPAAAEIPSTLPTATATVPNPAVNTVAPAVSGSASFPVPAGASPTPSSSKPTSSSRPAAKPAPVKVSPTPTKPAAEARPVTANTPTTASVTLPTLKQGMKGSAVLALQERLRSLGLFKGTGDGVFGAETLTAVKAAQRRFKLEPDGVVGAATWSALLR</sequence>
<feature type="domain" description="Peptidoglycan binding-like" evidence="2">
    <location>
        <begin position="232"/>
        <end position="287"/>
    </location>
</feature>
<dbReference type="InterPro" id="IPR002477">
    <property type="entry name" value="Peptidoglycan-bd-like"/>
</dbReference>
<dbReference type="Pfam" id="PF01471">
    <property type="entry name" value="PG_binding_1"/>
    <property type="match status" value="2"/>
</dbReference>
<feature type="compositionally biased region" description="Low complexity" evidence="1">
    <location>
        <begin position="168"/>
        <end position="205"/>
    </location>
</feature>
<dbReference type="Gene3D" id="1.10.101.10">
    <property type="entry name" value="PGBD-like superfamily/PGBD"/>
    <property type="match status" value="2"/>
</dbReference>
<reference evidence="4" key="1">
    <citation type="submission" date="2018-02" db="EMBL/GenBank/DDBJ databases">
        <authorList>
            <person name="Moore K."/>
            <person name="Momper L."/>
        </authorList>
    </citation>
    <scope>NUCLEOTIDE SEQUENCE [LARGE SCALE GENOMIC DNA]</scope>
    <source>
        <strain evidence="4">ULC18</strain>
    </source>
</reference>
<dbReference type="AlphaFoldDB" id="A0A2T1E5Z7"/>
<dbReference type="Proteomes" id="UP000239576">
    <property type="component" value="Unassembled WGS sequence"/>
</dbReference>
<evidence type="ECO:0000313" key="4">
    <source>
        <dbReference type="Proteomes" id="UP000239576"/>
    </source>
</evidence>
<name>A0A2T1E5Z7_9CYAN</name>
<dbReference type="InterPro" id="IPR036366">
    <property type="entry name" value="PGBDSf"/>
</dbReference>
<reference evidence="3 4" key="2">
    <citation type="submission" date="2018-03" db="EMBL/GenBank/DDBJ databases">
        <title>The ancient ancestry and fast evolution of plastids.</title>
        <authorList>
            <person name="Moore K.R."/>
            <person name="Magnabosco C."/>
            <person name="Momper L."/>
            <person name="Gold D.A."/>
            <person name="Bosak T."/>
            <person name="Fournier G.P."/>
        </authorList>
    </citation>
    <scope>NUCLEOTIDE SEQUENCE [LARGE SCALE GENOMIC DNA]</scope>
    <source>
        <strain evidence="3 4">ULC18</strain>
    </source>
</reference>
<dbReference type="InterPro" id="IPR036365">
    <property type="entry name" value="PGBD-like_sf"/>
</dbReference>
<feature type="region of interest" description="Disordered" evidence="1">
    <location>
        <begin position="168"/>
        <end position="219"/>
    </location>
</feature>
<gene>
    <name evidence="3" type="ORF">C7B82_14810</name>
</gene>
<dbReference type="OrthoDB" id="529556at2"/>
<dbReference type="RefSeq" id="WP_106257055.1">
    <property type="nucleotide sequence ID" value="NZ_CAWNSW010000092.1"/>
</dbReference>